<keyword evidence="12" id="KW-1185">Reference proteome</keyword>
<dbReference type="NCBIfam" id="TIGR04271">
    <property type="entry name" value="ThiI_C_thiazole"/>
    <property type="match status" value="1"/>
</dbReference>
<dbReference type="Pfam" id="PF02926">
    <property type="entry name" value="THUMP"/>
    <property type="match status" value="1"/>
</dbReference>
<dbReference type="InterPro" id="IPR004114">
    <property type="entry name" value="THUMP_dom"/>
</dbReference>
<reference evidence="11 12" key="1">
    <citation type="submission" date="2016-10" db="EMBL/GenBank/DDBJ databases">
        <authorList>
            <person name="de Groot N.N."/>
        </authorList>
    </citation>
    <scope>NUCLEOTIDE SEQUENCE [LARGE SCALE GENOMIC DNA]</scope>
    <source>
        <strain evidence="11 12">DSM 19219</strain>
    </source>
</reference>
<proteinExistence type="inferred from homology"/>
<feature type="binding site" evidence="9">
    <location>
        <position position="299"/>
    </location>
    <ligand>
        <name>ATP</name>
        <dbReference type="ChEBI" id="CHEBI:30616"/>
    </ligand>
</feature>
<accession>A0A1H2SFX8</accession>
<keyword evidence="4 9" id="KW-0808">Transferase</keyword>
<dbReference type="InterPro" id="IPR020536">
    <property type="entry name" value="ThiI_AANH"/>
</dbReference>
<dbReference type="PROSITE" id="PS51165">
    <property type="entry name" value="THUMP"/>
    <property type="match status" value="1"/>
</dbReference>
<organism evidence="11 12">
    <name type="scientific">Aidingimonas halophila</name>
    <dbReference type="NCBI Taxonomy" id="574349"/>
    <lineage>
        <taxon>Bacteria</taxon>
        <taxon>Pseudomonadati</taxon>
        <taxon>Pseudomonadota</taxon>
        <taxon>Gammaproteobacteria</taxon>
        <taxon>Oceanospirillales</taxon>
        <taxon>Halomonadaceae</taxon>
        <taxon>Aidingimonas</taxon>
    </lineage>
</organism>
<feature type="domain" description="THUMP" evidence="10">
    <location>
        <begin position="64"/>
        <end position="168"/>
    </location>
</feature>
<dbReference type="GO" id="GO:0002937">
    <property type="term" value="P:tRNA 4-thiouridine biosynthesis"/>
    <property type="evidence" value="ECO:0007669"/>
    <property type="project" value="TreeGrafter"/>
</dbReference>
<dbReference type="InterPro" id="IPR026340">
    <property type="entry name" value="THII_Thiazole_biosynth_dom"/>
</dbReference>
<dbReference type="InterPro" id="IPR050102">
    <property type="entry name" value="tRNA_sulfurtransferase_ThiI"/>
</dbReference>
<dbReference type="GO" id="GO:0005524">
    <property type="term" value="F:ATP binding"/>
    <property type="evidence" value="ECO:0007669"/>
    <property type="project" value="UniProtKB-UniRule"/>
</dbReference>
<evidence type="ECO:0000256" key="3">
    <source>
        <dbReference type="ARBA" id="ARBA00022555"/>
    </source>
</evidence>
<dbReference type="Gene3D" id="3.40.250.10">
    <property type="entry name" value="Rhodanese-like domain"/>
    <property type="match status" value="1"/>
</dbReference>
<evidence type="ECO:0000256" key="1">
    <source>
        <dbReference type="ARBA" id="ARBA00004496"/>
    </source>
</evidence>
<feature type="binding site" evidence="9">
    <location>
        <position position="290"/>
    </location>
    <ligand>
        <name>ATP</name>
        <dbReference type="ChEBI" id="CHEBI:30616"/>
    </ligand>
</feature>
<evidence type="ECO:0000313" key="11">
    <source>
        <dbReference type="EMBL" id="SDW29919.1"/>
    </source>
</evidence>
<comment type="pathway">
    <text evidence="9">Cofactor biosynthesis; thiamine diphosphate biosynthesis.</text>
</comment>
<evidence type="ECO:0000256" key="4">
    <source>
        <dbReference type="ARBA" id="ARBA00022679"/>
    </source>
</evidence>
<dbReference type="NCBIfam" id="TIGR00342">
    <property type="entry name" value="tRNA uracil 4-sulfurtransferase ThiI"/>
    <property type="match status" value="1"/>
</dbReference>
<evidence type="ECO:0000256" key="5">
    <source>
        <dbReference type="ARBA" id="ARBA00022741"/>
    </source>
</evidence>
<name>A0A1H2SFX8_9GAMM</name>
<dbReference type="GO" id="GO:0052837">
    <property type="term" value="P:thiazole biosynthetic process"/>
    <property type="evidence" value="ECO:0007669"/>
    <property type="project" value="InterPro"/>
</dbReference>
<dbReference type="SUPFAM" id="SSF52402">
    <property type="entry name" value="Adenine nucleotide alpha hydrolases-like"/>
    <property type="match status" value="1"/>
</dbReference>
<dbReference type="RefSeq" id="WP_092567933.1">
    <property type="nucleotide sequence ID" value="NZ_BMXH01000001.1"/>
</dbReference>
<comment type="function">
    <text evidence="9">Catalyzes the ATP-dependent transfer of a sulfur to tRNA to produce 4-thiouridine in position 8 of tRNAs, which functions as a near-UV photosensor. Also catalyzes the transfer of sulfur to the sulfur carrier protein ThiS, forming ThiS-thiocarboxylate. This is a step in the synthesis of thiazole, in the thiamine biosynthesis pathway. The sulfur is donated as persulfide by IscS.</text>
</comment>
<comment type="caution">
    <text evidence="9">Lacks conserved residue(s) required for the propagation of feature annotation.</text>
</comment>
<dbReference type="InterPro" id="IPR003720">
    <property type="entry name" value="tRNA_STrfase"/>
</dbReference>
<comment type="catalytic activity">
    <reaction evidence="9">
        <text>[ThiS sulfur-carrier protein]-C-terminal Gly-Gly-AMP + S-sulfanyl-L-cysteinyl-[cysteine desulfurase] + AH2 = [ThiS sulfur-carrier protein]-C-terminal-Gly-aminoethanethioate + L-cysteinyl-[cysteine desulfurase] + A + AMP + 2 H(+)</text>
        <dbReference type="Rhea" id="RHEA:43340"/>
        <dbReference type="Rhea" id="RHEA-COMP:12157"/>
        <dbReference type="Rhea" id="RHEA-COMP:12158"/>
        <dbReference type="Rhea" id="RHEA-COMP:12910"/>
        <dbReference type="Rhea" id="RHEA-COMP:19908"/>
        <dbReference type="ChEBI" id="CHEBI:13193"/>
        <dbReference type="ChEBI" id="CHEBI:15378"/>
        <dbReference type="ChEBI" id="CHEBI:17499"/>
        <dbReference type="ChEBI" id="CHEBI:29950"/>
        <dbReference type="ChEBI" id="CHEBI:61963"/>
        <dbReference type="ChEBI" id="CHEBI:90618"/>
        <dbReference type="ChEBI" id="CHEBI:232372"/>
        <dbReference type="ChEBI" id="CHEBI:456215"/>
    </reaction>
</comment>
<evidence type="ECO:0000256" key="2">
    <source>
        <dbReference type="ARBA" id="ARBA00022490"/>
    </source>
</evidence>
<keyword evidence="7 9" id="KW-0694">RNA-binding</keyword>
<dbReference type="GO" id="GO:0005829">
    <property type="term" value="C:cytosol"/>
    <property type="evidence" value="ECO:0007669"/>
    <property type="project" value="TreeGrafter"/>
</dbReference>
<dbReference type="AlphaFoldDB" id="A0A1H2SFX8"/>
<comment type="catalytic activity">
    <reaction evidence="9">
        <text>[ThiI sulfur-carrier protein]-S-sulfanyl-L-cysteine + a uridine in tRNA + 2 reduced [2Fe-2S]-[ferredoxin] + ATP + H(+) = [ThiI sulfur-carrier protein]-L-cysteine + a 4-thiouridine in tRNA + 2 oxidized [2Fe-2S]-[ferredoxin] + AMP + diphosphate</text>
        <dbReference type="Rhea" id="RHEA:24176"/>
        <dbReference type="Rhea" id="RHEA-COMP:10000"/>
        <dbReference type="Rhea" id="RHEA-COMP:10001"/>
        <dbReference type="Rhea" id="RHEA-COMP:13337"/>
        <dbReference type="Rhea" id="RHEA-COMP:13338"/>
        <dbReference type="Rhea" id="RHEA-COMP:13339"/>
        <dbReference type="Rhea" id="RHEA-COMP:13340"/>
        <dbReference type="ChEBI" id="CHEBI:15378"/>
        <dbReference type="ChEBI" id="CHEBI:29950"/>
        <dbReference type="ChEBI" id="CHEBI:30616"/>
        <dbReference type="ChEBI" id="CHEBI:33019"/>
        <dbReference type="ChEBI" id="CHEBI:33737"/>
        <dbReference type="ChEBI" id="CHEBI:33738"/>
        <dbReference type="ChEBI" id="CHEBI:61963"/>
        <dbReference type="ChEBI" id="CHEBI:65315"/>
        <dbReference type="ChEBI" id="CHEBI:136798"/>
        <dbReference type="ChEBI" id="CHEBI:456215"/>
        <dbReference type="EC" id="2.8.1.4"/>
    </reaction>
</comment>
<dbReference type="GO" id="GO:0000049">
    <property type="term" value="F:tRNA binding"/>
    <property type="evidence" value="ECO:0007669"/>
    <property type="project" value="UniProtKB-UniRule"/>
</dbReference>
<dbReference type="PANTHER" id="PTHR43209:SF1">
    <property type="entry name" value="TRNA SULFURTRANSFERASE"/>
    <property type="match status" value="1"/>
</dbReference>
<evidence type="ECO:0000256" key="8">
    <source>
        <dbReference type="ARBA" id="ARBA00022977"/>
    </source>
</evidence>
<dbReference type="HAMAP" id="MF_00021">
    <property type="entry name" value="ThiI"/>
    <property type="match status" value="1"/>
</dbReference>
<keyword evidence="5 9" id="KW-0547">Nucleotide-binding</keyword>
<dbReference type="GO" id="GO:0004810">
    <property type="term" value="F:CCA tRNA nucleotidyltransferase activity"/>
    <property type="evidence" value="ECO:0007669"/>
    <property type="project" value="InterPro"/>
</dbReference>
<evidence type="ECO:0000256" key="7">
    <source>
        <dbReference type="ARBA" id="ARBA00022884"/>
    </source>
</evidence>
<dbReference type="OrthoDB" id="9773948at2"/>
<comment type="similarity">
    <text evidence="9">Belongs to the ThiI family.</text>
</comment>
<dbReference type="InterPro" id="IPR049961">
    <property type="entry name" value="ThiI_N"/>
</dbReference>
<dbReference type="UniPathway" id="UPA00060"/>
<feature type="binding site" evidence="9">
    <location>
        <position position="268"/>
    </location>
    <ligand>
        <name>ATP</name>
        <dbReference type="ChEBI" id="CHEBI:30616"/>
    </ligand>
</feature>
<dbReference type="STRING" id="574349.SAMN05443545_101541"/>
<evidence type="ECO:0000259" key="10">
    <source>
        <dbReference type="PROSITE" id="PS51165"/>
    </source>
</evidence>
<dbReference type="Gene3D" id="3.30.2130.30">
    <property type="match status" value="1"/>
</dbReference>
<keyword evidence="8 9" id="KW-0784">Thiamine biosynthesis</keyword>
<evidence type="ECO:0000313" key="12">
    <source>
        <dbReference type="Proteomes" id="UP000198500"/>
    </source>
</evidence>
<dbReference type="GO" id="GO:0009229">
    <property type="term" value="P:thiamine diphosphate biosynthetic process"/>
    <property type="evidence" value="ECO:0007669"/>
    <property type="project" value="UniProtKB-UniRule"/>
</dbReference>
<keyword evidence="3 9" id="KW-0820">tRNA-binding</keyword>
<dbReference type="GO" id="GO:0140741">
    <property type="term" value="F:tRNA-uracil-4 sulfurtransferase activity"/>
    <property type="evidence" value="ECO:0007669"/>
    <property type="project" value="UniProtKB-EC"/>
</dbReference>
<dbReference type="SMART" id="SM00981">
    <property type="entry name" value="THUMP"/>
    <property type="match status" value="1"/>
</dbReference>
<dbReference type="GO" id="GO:0009228">
    <property type="term" value="P:thiamine biosynthetic process"/>
    <property type="evidence" value="ECO:0007669"/>
    <property type="project" value="UniProtKB-KW"/>
</dbReference>
<keyword evidence="6 9" id="KW-0067">ATP-binding</keyword>
<protein>
    <recommendedName>
        <fullName evidence="9">Probable tRNA sulfurtransferase</fullName>
        <ecNumber evidence="9">2.8.1.4</ecNumber>
    </recommendedName>
    <alternativeName>
        <fullName evidence="9">Sulfur carrier protein ThiS sulfurtransferase</fullName>
    </alternativeName>
    <alternativeName>
        <fullName evidence="9">Thiamine biosynthesis protein ThiI</fullName>
    </alternativeName>
    <alternativeName>
        <fullName evidence="9">tRNA 4-thiouridine synthase</fullName>
    </alternativeName>
</protein>
<evidence type="ECO:0000256" key="9">
    <source>
        <dbReference type="HAMAP-Rule" id="MF_00021"/>
    </source>
</evidence>
<keyword evidence="2 9" id="KW-0963">Cytoplasm</keyword>
<comment type="subcellular location">
    <subcellularLocation>
        <location evidence="1 9">Cytoplasm</location>
    </subcellularLocation>
</comment>
<dbReference type="SUPFAM" id="SSF52821">
    <property type="entry name" value="Rhodanese/Cell cycle control phosphatase"/>
    <property type="match status" value="1"/>
</dbReference>
<dbReference type="Proteomes" id="UP000198500">
    <property type="component" value="Unassembled WGS sequence"/>
</dbReference>
<dbReference type="InterPro" id="IPR014729">
    <property type="entry name" value="Rossmann-like_a/b/a_fold"/>
</dbReference>
<sequence>MPFLLKLFPEITIKTRPVRKELVRCLRANITNTLRQLDDAVRVINHWDALEVRPSETLSRKALDELETALTRIAGIQQILVVENAVYRSFEDTAERLVPLWQNEIAHRRFKVRVKRRGNHDFRSEALERYLGSVLLQAEPTASVDLTHPDVEVALEIKGERMSLVTRRTVGLGGYPLGTQGAALALVSGGYDSPVAAYRMIRRGLKTHFLFFNLGGPAHEAGVRDQIRHLWQRYSTSHRVNFISVPFESVVNELMAKIPDGLMGVVLKRMMLRAANRVAAKGRIPVLVTGDAIAQVSSQSLTNLGLIDAVAERPVLRPLVVSDKQDIIDEARRIDTARFAETMPEYCGVISKRPNTRAKRQQIEDAETAFDFSVLEQAVENTLITRVDELPVHSSTQLNEIEVVDTPEGLAGKRQYCIIDIRHPSERDDAPLNVSDVERLDIPFYELQDKARELASDRYYLLYCDQGVMSRMQALHLADQGLHYFGVYRHITTQS</sequence>
<dbReference type="InterPro" id="IPR036873">
    <property type="entry name" value="Rhodanese-like_dom_sf"/>
</dbReference>
<dbReference type="EMBL" id="FNNI01000001">
    <property type="protein sequence ID" value="SDW29919.1"/>
    <property type="molecule type" value="Genomic_DNA"/>
</dbReference>
<dbReference type="PANTHER" id="PTHR43209">
    <property type="entry name" value="TRNA SULFURTRANSFERASE"/>
    <property type="match status" value="1"/>
</dbReference>
<dbReference type="Pfam" id="PF02568">
    <property type="entry name" value="ThiI"/>
    <property type="match status" value="1"/>
</dbReference>
<dbReference type="SUPFAM" id="SSF143437">
    <property type="entry name" value="THUMP domain-like"/>
    <property type="match status" value="1"/>
</dbReference>
<evidence type="ECO:0000256" key="6">
    <source>
        <dbReference type="ARBA" id="ARBA00022840"/>
    </source>
</evidence>
<feature type="binding site" evidence="9">
    <location>
        <begin position="186"/>
        <end position="187"/>
    </location>
    <ligand>
        <name>ATP</name>
        <dbReference type="ChEBI" id="CHEBI:30616"/>
    </ligand>
</feature>
<dbReference type="EC" id="2.8.1.4" evidence="9"/>
<gene>
    <name evidence="9" type="primary">thiI</name>
    <name evidence="11" type="ORF">SAMN05443545_101541</name>
</gene>
<dbReference type="Gene3D" id="3.40.50.620">
    <property type="entry name" value="HUPs"/>
    <property type="match status" value="1"/>
</dbReference>